<proteinExistence type="predicted"/>
<gene>
    <name evidence="1" type="ORF">AVEN_85230_1</name>
</gene>
<name>A0A4Y2EBX4_ARAVE</name>
<reference evidence="1 2" key="1">
    <citation type="journal article" date="2019" name="Sci. Rep.">
        <title>Orb-weaving spider Araneus ventricosus genome elucidates the spidroin gene catalogue.</title>
        <authorList>
            <person name="Kono N."/>
            <person name="Nakamura H."/>
            <person name="Ohtoshi R."/>
            <person name="Moran D.A.P."/>
            <person name="Shinohara A."/>
            <person name="Yoshida Y."/>
            <person name="Fujiwara M."/>
            <person name="Mori M."/>
            <person name="Tomita M."/>
            <person name="Arakawa K."/>
        </authorList>
    </citation>
    <scope>NUCLEOTIDE SEQUENCE [LARGE SCALE GENOMIC DNA]</scope>
</reference>
<keyword evidence="2" id="KW-1185">Reference proteome</keyword>
<dbReference type="Proteomes" id="UP000499080">
    <property type="component" value="Unassembled WGS sequence"/>
</dbReference>
<dbReference type="EMBL" id="BGPR01000564">
    <property type="protein sequence ID" value="GBM26630.1"/>
    <property type="molecule type" value="Genomic_DNA"/>
</dbReference>
<organism evidence="1 2">
    <name type="scientific">Araneus ventricosus</name>
    <name type="common">Orbweaver spider</name>
    <name type="synonym">Epeira ventricosa</name>
    <dbReference type="NCBI Taxonomy" id="182803"/>
    <lineage>
        <taxon>Eukaryota</taxon>
        <taxon>Metazoa</taxon>
        <taxon>Ecdysozoa</taxon>
        <taxon>Arthropoda</taxon>
        <taxon>Chelicerata</taxon>
        <taxon>Arachnida</taxon>
        <taxon>Araneae</taxon>
        <taxon>Araneomorphae</taxon>
        <taxon>Entelegynae</taxon>
        <taxon>Araneoidea</taxon>
        <taxon>Araneidae</taxon>
        <taxon>Araneus</taxon>
    </lineage>
</organism>
<dbReference type="AlphaFoldDB" id="A0A4Y2EBX4"/>
<accession>A0A4Y2EBX4</accession>
<protein>
    <submittedName>
        <fullName evidence="1">Uncharacterized protein</fullName>
    </submittedName>
</protein>
<evidence type="ECO:0000313" key="1">
    <source>
        <dbReference type="EMBL" id="GBM26630.1"/>
    </source>
</evidence>
<sequence>MVSKDHFSAVIREKCKIPFCIDDFVNCTACKQIYAWPARTNKSWFSVPEQASAIPVFSHGQFCHDQRSVADSGHYRISSTGFQREWHSCLELNADEWRAALPRLSPVTCGVTMAN</sequence>
<comment type="caution">
    <text evidence="1">The sequence shown here is derived from an EMBL/GenBank/DDBJ whole genome shotgun (WGS) entry which is preliminary data.</text>
</comment>
<evidence type="ECO:0000313" key="2">
    <source>
        <dbReference type="Proteomes" id="UP000499080"/>
    </source>
</evidence>